<dbReference type="InParanoid" id="N1J656"/>
<dbReference type="HOGENOM" id="CLU_032402_1_0_1"/>
<dbReference type="OrthoDB" id="5408296at2759"/>
<dbReference type="AlphaFoldDB" id="N1J656"/>
<name>N1J656_BLUG1</name>
<accession>N1J656</accession>
<dbReference type="Proteomes" id="UP000015441">
    <property type="component" value="Unassembled WGS sequence"/>
</dbReference>
<proteinExistence type="predicted"/>
<dbReference type="eggNOG" id="ENOG502QQEE">
    <property type="taxonomic scope" value="Eukaryota"/>
</dbReference>
<feature type="region of interest" description="Disordered" evidence="1">
    <location>
        <begin position="408"/>
        <end position="428"/>
    </location>
</feature>
<dbReference type="EMBL" id="CAUH01000416">
    <property type="protein sequence ID" value="CCU74524.1"/>
    <property type="molecule type" value="Genomic_DNA"/>
</dbReference>
<evidence type="ECO:0000256" key="1">
    <source>
        <dbReference type="SAM" id="MobiDB-lite"/>
    </source>
</evidence>
<protein>
    <submittedName>
        <fullName evidence="2">Uncharacterized protein</fullName>
    </submittedName>
</protein>
<keyword evidence="3" id="KW-1185">Reference proteome</keyword>
<evidence type="ECO:0000313" key="3">
    <source>
        <dbReference type="Proteomes" id="UP000015441"/>
    </source>
</evidence>
<reference evidence="2 3" key="1">
    <citation type="journal article" date="2010" name="Science">
        <title>Genome expansion and gene loss in powdery mildew fungi reveal tradeoffs in extreme parasitism.</title>
        <authorList>
            <person name="Spanu P.D."/>
            <person name="Abbott J.C."/>
            <person name="Amselem J."/>
            <person name="Burgis T.A."/>
            <person name="Soanes D.M."/>
            <person name="Stueber K."/>
            <person name="Ver Loren van Themaat E."/>
            <person name="Brown J.K.M."/>
            <person name="Butcher S.A."/>
            <person name="Gurr S.J."/>
            <person name="Lebrun M.-H."/>
            <person name="Ridout C.J."/>
            <person name="Schulze-Lefert P."/>
            <person name="Talbot N.J."/>
            <person name="Ahmadinejad N."/>
            <person name="Ametz C."/>
            <person name="Barton G.R."/>
            <person name="Benjdia M."/>
            <person name="Bidzinski P."/>
            <person name="Bindschedler L.V."/>
            <person name="Both M."/>
            <person name="Brewer M.T."/>
            <person name="Cadle-Davidson L."/>
            <person name="Cadle-Davidson M.M."/>
            <person name="Collemare J."/>
            <person name="Cramer R."/>
            <person name="Frenkel O."/>
            <person name="Godfrey D."/>
            <person name="Harriman J."/>
            <person name="Hoede C."/>
            <person name="King B.C."/>
            <person name="Klages S."/>
            <person name="Kleemann J."/>
            <person name="Knoll D."/>
            <person name="Koti P.S."/>
            <person name="Kreplak J."/>
            <person name="Lopez-Ruiz F.J."/>
            <person name="Lu X."/>
            <person name="Maekawa T."/>
            <person name="Mahanil S."/>
            <person name="Micali C."/>
            <person name="Milgroom M.G."/>
            <person name="Montana G."/>
            <person name="Noir S."/>
            <person name="O'Connell R.J."/>
            <person name="Oberhaensli S."/>
            <person name="Parlange F."/>
            <person name="Pedersen C."/>
            <person name="Quesneville H."/>
            <person name="Reinhardt R."/>
            <person name="Rott M."/>
            <person name="Sacristan S."/>
            <person name="Schmidt S.M."/>
            <person name="Schoen M."/>
            <person name="Skamnioti P."/>
            <person name="Sommer H."/>
            <person name="Stephens A."/>
            <person name="Takahara H."/>
            <person name="Thordal-Christensen H."/>
            <person name="Vigouroux M."/>
            <person name="Wessling R."/>
            <person name="Wicker T."/>
            <person name="Panstruga R."/>
        </authorList>
    </citation>
    <scope>NUCLEOTIDE SEQUENCE [LARGE SCALE GENOMIC DNA]</scope>
    <source>
        <strain evidence="2">DH14</strain>
    </source>
</reference>
<organism evidence="2 3">
    <name type="scientific">Blumeria graminis f. sp. hordei (strain DH14)</name>
    <name type="common">Barley powdery mildew</name>
    <name type="synonym">Oidium monilioides f. sp. hordei</name>
    <dbReference type="NCBI Taxonomy" id="546991"/>
    <lineage>
        <taxon>Eukaryota</taxon>
        <taxon>Fungi</taxon>
        <taxon>Dikarya</taxon>
        <taxon>Ascomycota</taxon>
        <taxon>Pezizomycotina</taxon>
        <taxon>Leotiomycetes</taxon>
        <taxon>Erysiphales</taxon>
        <taxon>Erysiphaceae</taxon>
        <taxon>Blumeria</taxon>
        <taxon>Blumeria hordei</taxon>
    </lineage>
</organism>
<sequence length="454" mass="50851">MVAKLGEDIIDESSTLTAKSLADVHYFYGPPNKTSSYDKFDKASLVCLVENATIRRARIEITSQSGLANHNLLDGCKYLDKVLVHYSYSHSNLLTLSVDQSEGRDWYRPVFDEGHESGFLHELYTVDLYFWKHLDAIQLLDAIRRVVPPDQIKILDEPDIPLILHNSTDLRLTQEPENATSHNSTYGHRDTQEPHLVFPRPPISATPPNCLISSHTPLAYDPAAPAAPEKIIHREKTPPPEDNEDNILTVATSSELYQPSRMKGESTFSRSPLQSHYSGSTHEALQQAYKSQHSIQLSTADTHFIPPFQPLLAPSGTTNQPSFLMSYQAPEYQNHLIHSTPNPTYSSTIMNPCVNFDVSSDVSGINSRPSLQTKLSPSPDESNLKYTHIQDVHSIGFHVSENSLNQRAYRPAEHDSTPKSAKPLRSPGWKLEERAAKLERGVGSLFRKLEKKIG</sequence>
<evidence type="ECO:0000313" key="2">
    <source>
        <dbReference type="EMBL" id="CCU74524.1"/>
    </source>
</evidence>
<feature type="region of interest" description="Disordered" evidence="1">
    <location>
        <begin position="258"/>
        <end position="292"/>
    </location>
</feature>
<dbReference type="STRING" id="546991.N1J656"/>
<comment type="caution">
    <text evidence="2">The sequence shown here is derived from an EMBL/GenBank/DDBJ whole genome shotgun (WGS) entry which is preliminary data.</text>
</comment>
<gene>
    <name evidence="2" type="ORF">BGHDH14_bgh03320</name>
</gene>
<feature type="compositionally biased region" description="Polar residues" evidence="1">
    <location>
        <begin position="266"/>
        <end position="292"/>
    </location>
</feature>